<keyword evidence="6" id="KW-0812">Transmembrane</keyword>
<dbReference type="Gene3D" id="3.30.1360.100">
    <property type="entry name" value="General secretion pathway protein M, EpsM"/>
    <property type="match status" value="1"/>
</dbReference>
<reference evidence="13 14" key="1">
    <citation type="journal article" date="2012" name="J. Bacteriol.">
        <title>Genome sequence of an alkane-degrading bacterium, Alcanivorax pacificus type strain W11-5, isolated from deep sea sediment.</title>
        <authorList>
            <person name="Lai Q."/>
            <person name="Shao Z."/>
        </authorList>
    </citation>
    <scope>NUCLEOTIDE SEQUENCE [LARGE SCALE GENOMIC DNA]</scope>
    <source>
        <strain evidence="13 14">W11-5</strain>
    </source>
</reference>
<dbReference type="InterPro" id="IPR007812">
    <property type="entry name" value="T2SS_protein-GspL"/>
</dbReference>
<proteinExistence type="inferred from homology"/>
<name>A0A0B4XN93_9GAMM</name>
<dbReference type="Pfam" id="PF12693">
    <property type="entry name" value="GspL_C"/>
    <property type="match status" value="1"/>
</dbReference>
<dbReference type="CDD" id="cd24017">
    <property type="entry name" value="ASKHA_T2SSL_N"/>
    <property type="match status" value="1"/>
</dbReference>
<dbReference type="AlphaFoldDB" id="A0A0B4XN93"/>
<organism evidence="13 14">
    <name type="scientific">Isoalcanivorax pacificus W11-5</name>
    <dbReference type="NCBI Taxonomy" id="391936"/>
    <lineage>
        <taxon>Bacteria</taxon>
        <taxon>Pseudomonadati</taxon>
        <taxon>Pseudomonadota</taxon>
        <taxon>Gammaproteobacteria</taxon>
        <taxon>Oceanospirillales</taxon>
        <taxon>Alcanivoracaceae</taxon>
        <taxon>Isoalcanivorax</taxon>
    </lineage>
</organism>
<dbReference type="STRING" id="391936.S7S_09105"/>
<dbReference type="Gene3D" id="3.30.420.380">
    <property type="match status" value="1"/>
</dbReference>
<dbReference type="InterPro" id="IPR025691">
    <property type="entry name" value="GspL_pp_dom"/>
</dbReference>
<evidence type="ECO:0000256" key="2">
    <source>
        <dbReference type="ARBA" id="ARBA00005318"/>
    </source>
</evidence>
<dbReference type="SUPFAM" id="SSF53067">
    <property type="entry name" value="Actin-like ATPase domain"/>
    <property type="match status" value="1"/>
</dbReference>
<protein>
    <recommendedName>
        <fullName evidence="10">Type II secretion system protein L</fullName>
        <shortName evidence="10">T2SS protein L</shortName>
    </recommendedName>
</protein>
<keyword evidence="3 10" id="KW-0813">Transport</keyword>
<keyword evidence="9" id="KW-0472">Membrane</keyword>
<evidence type="ECO:0000256" key="7">
    <source>
        <dbReference type="ARBA" id="ARBA00022927"/>
    </source>
</evidence>
<evidence type="ECO:0000256" key="5">
    <source>
        <dbReference type="ARBA" id="ARBA00022519"/>
    </source>
</evidence>
<evidence type="ECO:0000259" key="11">
    <source>
        <dbReference type="Pfam" id="PF05134"/>
    </source>
</evidence>
<evidence type="ECO:0000259" key="12">
    <source>
        <dbReference type="Pfam" id="PF12693"/>
    </source>
</evidence>
<dbReference type="GO" id="GO:0009276">
    <property type="term" value="C:Gram-negative-bacterium-type cell wall"/>
    <property type="evidence" value="ECO:0007669"/>
    <property type="project" value="InterPro"/>
</dbReference>
<evidence type="ECO:0000256" key="8">
    <source>
        <dbReference type="ARBA" id="ARBA00022989"/>
    </source>
</evidence>
<dbReference type="Pfam" id="PF05134">
    <property type="entry name" value="T2SSL"/>
    <property type="match status" value="1"/>
</dbReference>
<dbReference type="InterPro" id="IPR043129">
    <property type="entry name" value="ATPase_NBD"/>
</dbReference>
<evidence type="ECO:0000313" key="13">
    <source>
        <dbReference type="EMBL" id="AJD48235.1"/>
    </source>
</evidence>
<evidence type="ECO:0000256" key="6">
    <source>
        <dbReference type="ARBA" id="ARBA00022692"/>
    </source>
</evidence>
<evidence type="ECO:0000256" key="9">
    <source>
        <dbReference type="ARBA" id="ARBA00023136"/>
    </source>
</evidence>
<evidence type="ECO:0000313" key="14">
    <source>
        <dbReference type="Proteomes" id="UP000006764"/>
    </source>
</evidence>
<keyword evidence="7 10" id="KW-0653">Protein transport</keyword>
<dbReference type="EMBL" id="CP004387">
    <property type="protein sequence ID" value="AJD48235.1"/>
    <property type="molecule type" value="Genomic_DNA"/>
</dbReference>
<accession>A0A0B4XN93</accession>
<sequence length="383" mass="41453">MKDDSTIIYLPAGTLRVESPDAVTVAWHVPGEGISRGTLSDALATLSGPVRAVLSSGDVLLTNVELSKRQARHMQKVLPFLLEESLLTTTDDMWYAHGKPVDGAYPVLACERDGLEQLLDWFASAGDITLLGAWVDADLLRGHAPCVARLDNDLLCIPAPGQALVLPATELEQIPVLLGIDTAEFTRIDHLEALFSAFAEGLQGDVIALLHSDLRPAVEHSGWRQMMQPWWPVTRLAAGVLMCVWVLLLVQQWQYNRAAEAQAAEAVALYQELFPGSSRPQLLQREFRTQLERLGGGGAGAGFLTLMAPVGDIIGGATDQGVTPRRVQFDERENTLLVDITAKDFSVLESLREKMQSAGLSAEIGTARSEASGVTARMRVGQG</sequence>
<feature type="domain" description="GspL cytoplasmic actin-ATPase-like" evidence="11">
    <location>
        <begin position="42"/>
        <end position="173"/>
    </location>
</feature>
<comment type="similarity">
    <text evidence="2 10">Belongs to the GSP L family.</text>
</comment>
<gene>
    <name evidence="13" type="ORF">S7S_09105</name>
</gene>
<evidence type="ECO:0000256" key="4">
    <source>
        <dbReference type="ARBA" id="ARBA00022475"/>
    </source>
</evidence>
<dbReference type="GO" id="GO:0005886">
    <property type="term" value="C:plasma membrane"/>
    <property type="evidence" value="ECO:0007669"/>
    <property type="project" value="UniProtKB-SubCell"/>
</dbReference>
<keyword evidence="14" id="KW-1185">Reference proteome</keyword>
<evidence type="ECO:0000256" key="1">
    <source>
        <dbReference type="ARBA" id="ARBA00004377"/>
    </source>
</evidence>
<evidence type="ECO:0000256" key="10">
    <source>
        <dbReference type="PIRNR" id="PIRNR015761"/>
    </source>
</evidence>
<keyword evidence="5" id="KW-0997">Cell inner membrane</keyword>
<comment type="function">
    <text evidence="10">Inner membrane component of the type II secretion system required for the energy-dependent secretion of extracellular factors such as proteases and toxins from the periplasm.</text>
</comment>
<keyword evidence="8" id="KW-1133">Transmembrane helix</keyword>
<dbReference type="GO" id="GO:0015627">
    <property type="term" value="C:type II protein secretion system complex"/>
    <property type="evidence" value="ECO:0007669"/>
    <property type="project" value="InterPro"/>
</dbReference>
<dbReference type="Proteomes" id="UP000006764">
    <property type="component" value="Chromosome"/>
</dbReference>
<dbReference type="RefSeq" id="WP_008737722.1">
    <property type="nucleotide sequence ID" value="NZ_CP004387.1"/>
</dbReference>
<comment type="subcellular location">
    <subcellularLocation>
        <location evidence="1">Cell inner membrane</location>
        <topology evidence="1">Single-pass membrane protein</topology>
    </subcellularLocation>
</comment>
<dbReference type="KEGG" id="apac:S7S_09105"/>
<evidence type="ECO:0000256" key="3">
    <source>
        <dbReference type="ARBA" id="ARBA00022448"/>
    </source>
</evidence>
<feature type="domain" description="GspL periplasmic" evidence="12">
    <location>
        <begin position="227"/>
        <end position="381"/>
    </location>
</feature>
<dbReference type="InterPro" id="IPR024230">
    <property type="entry name" value="GspL_cyto_dom"/>
</dbReference>
<dbReference type="HOGENOM" id="CLU_720867_0_0_6"/>
<dbReference type="NCBIfam" id="TIGR01709">
    <property type="entry name" value="typeII_sec_gspL"/>
    <property type="match status" value="1"/>
</dbReference>
<dbReference type="PIRSF" id="PIRSF015761">
    <property type="entry name" value="Protein_L"/>
    <property type="match status" value="1"/>
</dbReference>
<dbReference type="GO" id="GO:0015628">
    <property type="term" value="P:protein secretion by the type II secretion system"/>
    <property type="evidence" value="ECO:0007669"/>
    <property type="project" value="InterPro"/>
</dbReference>
<keyword evidence="4" id="KW-1003">Cell membrane</keyword>